<gene>
    <name evidence="1" type="primary">GCD6_2</name>
    <name evidence="1" type="ORF">EV182_006875</name>
</gene>
<name>A0ACC1HF76_9FUNG</name>
<keyword evidence="1" id="KW-0396">Initiation factor</keyword>
<feature type="non-terminal residue" evidence="1">
    <location>
        <position position="87"/>
    </location>
</feature>
<evidence type="ECO:0000313" key="2">
    <source>
        <dbReference type="Proteomes" id="UP001145114"/>
    </source>
</evidence>
<keyword evidence="2" id="KW-1185">Reference proteome</keyword>
<evidence type="ECO:0000313" key="1">
    <source>
        <dbReference type="EMBL" id="KAJ1672594.1"/>
    </source>
</evidence>
<comment type="caution">
    <text evidence="1">The sequence shown here is derived from an EMBL/GenBank/DDBJ whole genome shotgun (WGS) entry which is preliminary data.</text>
</comment>
<protein>
    <submittedName>
        <fullName evidence="1">Translation initiation factor eIF-2B epsilon subunit, GEF</fullName>
    </submittedName>
</protein>
<dbReference type="EMBL" id="JAMZIH010008122">
    <property type="protein sequence ID" value="KAJ1672594.1"/>
    <property type="molecule type" value="Genomic_DNA"/>
</dbReference>
<sequence>MAQRKGAAAAAAVAKSEKPEEVLQAVIIVESFDDYFQPISLKKPRCLLPLCNVPILEYTLEFLANSGVQEAFLFCKSHPQQIKDYVA</sequence>
<dbReference type="Proteomes" id="UP001145114">
    <property type="component" value="Unassembled WGS sequence"/>
</dbReference>
<organism evidence="1 2">
    <name type="scientific">Spiromyces aspiralis</name>
    <dbReference type="NCBI Taxonomy" id="68401"/>
    <lineage>
        <taxon>Eukaryota</taxon>
        <taxon>Fungi</taxon>
        <taxon>Fungi incertae sedis</taxon>
        <taxon>Zoopagomycota</taxon>
        <taxon>Kickxellomycotina</taxon>
        <taxon>Kickxellomycetes</taxon>
        <taxon>Kickxellales</taxon>
        <taxon>Kickxellaceae</taxon>
        <taxon>Spiromyces</taxon>
    </lineage>
</organism>
<accession>A0ACC1HF76</accession>
<reference evidence="1" key="1">
    <citation type="submission" date="2022-06" db="EMBL/GenBank/DDBJ databases">
        <title>Phylogenomic reconstructions and comparative analyses of Kickxellomycotina fungi.</title>
        <authorList>
            <person name="Reynolds N.K."/>
            <person name="Stajich J.E."/>
            <person name="Barry K."/>
            <person name="Grigoriev I.V."/>
            <person name="Crous P."/>
            <person name="Smith M.E."/>
        </authorList>
    </citation>
    <scope>NUCLEOTIDE SEQUENCE</scope>
    <source>
        <strain evidence="1">RSA 2271</strain>
    </source>
</reference>
<keyword evidence="1" id="KW-0648">Protein biosynthesis</keyword>
<proteinExistence type="predicted"/>